<dbReference type="PROSITE" id="PS50892">
    <property type="entry name" value="V_SNARE"/>
    <property type="match status" value="1"/>
</dbReference>
<dbReference type="GO" id="GO:0016020">
    <property type="term" value="C:membrane"/>
    <property type="evidence" value="ECO:0007669"/>
    <property type="project" value="InterPro"/>
</dbReference>
<dbReference type="SUPFAM" id="SSF58038">
    <property type="entry name" value="SNARE fusion complex"/>
    <property type="match status" value="1"/>
</dbReference>
<evidence type="ECO:0000256" key="9">
    <source>
        <dbReference type="SAM" id="Phobius"/>
    </source>
</evidence>
<comment type="similarity">
    <text evidence="1">Belongs to the synaptobrevin family.</text>
</comment>
<dbReference type="Pfam" id="PF00957">
    <property type="entry name" value="Synaptobrevin"/>
    <property type="match status" value="1"/>
</dbReference>
<dbReference type="GO" id="GO:0015031">
    <property type="term" value="P:protein transport"/>
    <property type="evidence" value="ECO:0007669"/>
    <property type="project" value="UniProtKB-KW"/>
</dbReference>
<reference evidence="11" key="1">
    <citation type="journal article" date="2020" name="Stud. Mycol.">
        <title>101 Dothideomycetes genomes: a test case for predicting lifestyles and emergence of pathogens.</title>
        <authorList>
            <person name="Haridas S."/>
            <person name="Albert R."/>
            <person name="Binder M."/>
            <person name="Bloem J."/>
            <person name="Labutti K."/>
            <person name="Salamov A."/>
            <person name="Andreopoulos B."/>
            <person name="Baker S."/>
            <person name="Barry K."/>
            <person name="Bills G."/>
            <person name="Bluhm B."/>
            <person name="Cannon C."/>
            <person name="Castanera R."/>
            <person name="Culley D."/>
            <person name="Daum C."/>
            <person name="Ezra D."/>
            <person name="Gonzalez J."/>
            <person name="Henrissat B."/>
            <person name="Kuo A."/>
            <person name="Liang C."/>
            <person name="Lipzen A."/>
            <person name="Lutzoni F."/>
            <person name="Magnuson J."/>
            <person name="Mondo S."/>
            <person name="Nolan M."/>
            <person name="Ohm R."/>
            <person name="Pangilinan J."/>
            <person name="Park H.-J."/>
            <person name="Ramirez L."/>
            <person name="Alfaro M."/>
            <person name="Sun H."/>
            <person name="Tritt A."/>
            <person name="Yoshinaga Y."/>
            <person name="Zwiers L.-H."/>
            <person name="Turgeon B."/>
            <person name="Goodwin S."/>
            <person name="Spatafora J."/>
            <person name="Crous P."/>
            <person name="Grigoriev I."/>
        </authorList>
    </citation>
    <scope>NUCLEOTIDE SEQUENCE</scope>
    <source>
        <strain evidence="11">CBS 279.74</strain>
    </source>
</reference>
<keyword evidence="8" id="KW-0175">Coiled coil</keyword>
<evidence type="ECO:0000313" key="11">
    <source>
        <dbReference type="EMBL" id="KAF2708970.1"/>
    </source>
</evidence>
<keyword evidence="5 9" id="KW-1133">Transmembrane helix</keyword>
<dbReference type="GO" id="GO:0016192">
    <property type="term" value="P:vesicle-mediated transport"/>
    <property type="evidence" value="ECO:0007669"/>
    <property type="project" value="InterPro"/>
</dbReference>
<sequence length="249" mass="27331">MASSSTATPLLYACIAFNTTILSEHVATGSASSKASSSPAKVLPGLKHKEASQKQIHKDGKLLVNSLSLSPSEFPPSEAAAGGLSFIAIIEEGSLSKDITFGFLTNLQKKFFATFDPSSTDFAQLPYFGCGSFNGTLQKMMYEQGATQAGKQDALRTAQKEIEGVREIMTENIERVLERGERMDTLVLKTGQLGDNARDFRVRSRGLSRRMWWKNVRLMALLCLVIVFLLYLFIGFGCGLPGWSRCLRK</sequence>
<evidence type="ECO:0000256" key="5">
    <source>
        <dbReference type="ARBA" id="ARBA00022989"/>
    </source>
</evidence>
<evidence type="ECO:0000256" key="4">
    <source>
        <dbReference type="ARBA" id="ARBA00022927"/>
    </source>
</evidence>
<dbReference type="FunFam" id="1.20.5.110:FF:000004">
    <property type="entry name" value="Vesicle-associated membrane protein 7"/>
    <property type="match status" value="1"/>
</dbReference>
<dbReference type="PANTHER" id="PTHR21136:SF168">
    <property type="entry name" value="VESICLE-ASSOCIATED MEMBRANE PROTEIN 9"/>
    <property type="match status" value="1"/>
</dbReference>
<keyword evidence="3 9" id="KW-0812">Transmembrane</keyword>
<dbReference type="InterPro" id="IPR042855">
    <property type="entry name" value="V_SNARE_CC"/>
</dbReference>
<keyword evidence="12" id="KW-1185">Reference proteome</keyword>
<name>A0A6G1K869_9PLEO</name>
<feature type="domain" description="V-SNARE coiled-coil homology" evidence="10">
    <location>
        <begin position="154"/>
        <end position="214"/>
    </location>
</feature>
<dbReference type="AlphaFoldDB" id="A0A6G1K869"/>
<comment type="subcellular location">
    <subcellularLocation>
        <location evidence="7">Endomembrane system</location>
        <topology evidence="7">Single-pass type IV membrane protein</topology>
    </subcellularLocation>
</comment>
<gene>
    <name evidence="11" type="ORF">K504DRAFT_477365</name>
</gene>
<dbReference type="InterPro" id="IPR001388">
    <property type="entry name" value="Synaptobrevin-like"/>
</dbReference>
<dbReference type="GO" id="GO:0012505">
    <property type="term" value="C:endomembrane system"/>
    <property type="evidence" value="ECO:0007669"/>
    <property type="project" value="UniProtKB-SubCell"/>
</dbReference>
<evidence type="ECO:0000256" key="3">
    <source>
        <dbReference type="ARBA" id="ARBA00022692"/>
    </source>
</evidence>
<accession>A0A6G1K869</accession>
<keyword evidence="2" id="KW-0813">Transport</keyword>
<dbReference type="GO" id="GO:0005737">
    <property type="term" value="C:cytoplasm"/>
    <property type="evidence" value="ECO:0007669"/>
    <property type="project" value="UniProtKB-ARBA"/>
</dbReference>
<dbReference type="PANTHER" id="PTHR21136">
    <property type="entry name" value="SNARE PROTEINS"/>
    <property type="match status" value="1"/>
</dbReference>
<evidence type="ECO:0000256" key="8">
    <source>
        <dbReference type="PROSITE-ProRule" id="PRU00290"/>
    </source>
</evidence>
<protein>
    <submittedName>
        <fullName evidence="11">Synaptobrevin-domain-containing protein</fullName>
    </submittedName>
</protein>
<dbReference type="EMBL" id="MU005771">
    <property type="protein sequence ID" value="KAF2708970.1"/>
    <property type="molecule type" value="Genomic_DNA"/>
</dbReference>
<keyword evidence="4" id="KW-0653">Protein transport</keyword>
<dbReference type="SUPFAM" id="SSF64356">
    <property type="entry name" value="SNARE-like"/>
    <property type="match status" value="1"/>
</dbReference>
<organism evidence="11 12">
    <name type="scientific">Pleomassaria siparia CBS 279.74</name>
    <dbReference type="NCBI Taxonomy" id="1314801"/>
    <lineage>
        <taxon>Eukaryota</taxon>
        <taxon>Fungi</taxon>
        <taxon>Dikarya</taxon>
        <taxon>Ascomycota</taxon>
        <taxon>Pezizomycotina</taxon>
        <taxon>Dothideomycetes</taxon>
        <taxon>Pleosporomycetidae</taxon>
        <taxon>Pleosporales</taxon>
        <taxon>Pleomassariaceae</taxon>
        <taxon>Pleomassaria</taxon>
    </lineage>
</organism>
<evidence type="ECO:0000256" key="7">
    <source>
        <dbReference type="ARBA" id="ARBA00046280"/>
    </source>
</evidence>
<dbReference type="Gene3D" id="3.30.450.50">
    <property type="entry name" value="Longin domain"/>
    <property type="match status" value="1"/>
</dbReference>
<evidence type="ECO:0000256" key="1">
    <source>
        <dbReference type="ARBA" id="ARBA00008025"/>
    </source>
</evidence>
<feature type="transmembrane region" description="Helical" evidence="9">
    <location>
        <begin position="218"/>
        <end position="243"/>
    </location>
</feature>
<dbReference type="OrthoDB" id="190375at2759"/>
<dbReference type="Gene3D" id="1.20.5.110">
    <property type="match status" value="1"/>
</dbReference>
<dbReference type="InterPro" id="IPR051097">
    <property type="entry name" value="Synaptobrevin-like_transport"/>
</dbReference>
<evidence type="ECO:0000313" key="12">
    <source>
        <dbReference type="Proteomes" id="UP000799428"/>
    </source>
</evidence>
<evidence type="ECO:0000256" key="2">
    <source>
        <dbReference type="ARBA" id="ARBA00022448"/>
    </source>
</evidence>
<evidence type="ECO:0000256" key="6">
    <source>
        <dbReference type="ARBA" id="ARBA00023136"/>
    </source>
</evidence>
<dbReference type="Proteomes" id="UP000799428">
    <property type="component" value="Unassembled WGS sequence"/>
</dbReference>
<dbReference type="PRINTS" id="PR00219">
    <property type="entry name" value="SYNAPTOBREVN"/>
</dbReference>
<evidence type="ECO:0000259" key="10">
    <source>
        <dbReference type="PROSITE" id="PS50892"/>
    </source>
</evidence>
<proteinExistence type="inferred from homology"/>
<keyword evidence="6 9" id="KW-0472">Membrane</keyword>
<dbReference type="InterPro" id="IPR011012">
    <property type="entry name" value="Longin-like_dom_sf"/>
</dbReference>